<organism evidence="2 3">
    <name type="scientific">Diaporthe australafricana</name>
    <dbReference type="NCBI Taxonomy" id="127596"/>
    <lineage>
        <taxon>Eukaryota</taxon>
        <taxon>Fungi</taxon>
        <taxon>Dikarya</taxon>
        <taxon>Ascomycota</taxon>
        <taxon>Pezizomycotina</taxon>
        <taxon>Sordariomycetes</taxon>
        <taxon>Sordariomycetidae</taxon>
        <taxon>Diaporthales</taxon>
        <taxon>Diaporthaceae</taxon>
        <taxon>Diaporthe</taxon>
    </lineage>
</organism>
<reference evidence="2 3" key="1">
    <citation type="journal article" date="2024" name="IMA Fungus">
        <title>IMA Genome - F19 : A genome assembly and annotation guide to empower mycologists, including annotated draft genome sequences of Ceratocystis pirilliformis, Diaporthe australafricana, Fusarium ophioides, Paecilomyces lecythidis, and Sporothrix stenoceras.</title>
        <authorList>
            <person name="Aylward J."/>
            <person name="Wilson A.M."/>
            <person name="Visagie C.M."/>
            <person name="Spraker J."/>
            <person name="Barnes I."/>
            <person name="Buitendag C."/>
            <person name="Ceriani C."/>
            <person name="Del Mar Angel L."/>
            <person name="du Plessis D."/>
            <person name="Fuchs T."/>
            <person name="Gasser K."/>
            <person name="Kramer D."/>
            <person name="Li W."/>
            <person name="Munsamy K."/>
            <person name="Piso A."/>
            <person name="Price J.L."/>
            <person name="Sonnekus B."/>
            <person name="Thomas C."/>
            <person name="van der Nest A."/>
            <person name="van Dijk A."/>
            <person name="van Heerden A."/>
            <person name="van Vuuren N."/>
            <person name="Yilmaz N."/>
            <person name="Duong T.A."/>
            <person name="van der Merwe N.A."/>
            <person name="Wingfield M.J."/>
            <person name="Wingfield B.D."/>
        </authorList>
    </citation>
    <scope>NUCLEOTIDE SEQUENCE [LARGE SCALE GENOMIC DNA]</scope>
    <source>
        <strain evidence="2 3">CMW 18300</strain>
    </source>
</reference>
<sequence>MADHNKHFDMMASESMPSYSNTEDDDPDPWERIYESGVNSPGTMLPDSWKDPPVGYVPATWPTGPRDLPSGHYTCPIEGCKNPVGPSESDQGYIRTTLGPHILSHAGDTKKHIFVDDLRLAVRRRVVALRRDMECPAEDVINMFYYRGDAISSVQAKVDDMITDLAELRNWEQSSRHIRGRAELIDSMKQRAADERSAILQDSRLQRLAELADYEGVLYRSWHGFRLNWSRPRRFPETHRSEEVRGRLVVPGDFRRPSSPQEMETDFDQSVPRKKARKSLPELDGSNGDSPLADGDDPMEGSY</sequence>
<name>A0ABR3XFQ9_9PEZI</name>
<proteinExistence type="predicted"/>
<evidence type="ECO:0000313" key="2">
    <source>
        <dbReference type="EMBL" id="KAL1874459.1"/>
    </source>
</evidence>
<feature type="compositionally biased region" description="Acidic residues" evidence="1">
    <location>
        <begin position="294"/>
        <end position="303"/>
    </location>
</feature>
<protein>
    <submittedName>
        <fullName evidence="2">Uncharacterized protein</fullName>
    </submittedName>
</protein>
<gene>
    <name evidence="2" type="ORF">Daus18300_003477</name>
</gene>
<evidence type="ECO:0000256" key="1">
    <source>
        <dbReference type="SAM" id="MobiDB-lite"/>
    </source>
</evidence>
<dbReference type="Proteomes" id="UP001583177">
    <property type="component" value="Unassembled WGS sequence"/>
</dbReference>
<keyword evidence="3" id="KW-1185">Reference proteome</keyword>
<comment type="caution">
    <text evidence="2">The sequence shown here is derived from an EMBL/GenBank/DDBJ whole genome shotgun (WGS) entry which is preliminary data.</text>
</comment>
<evidence type="ECO:0000313" key="3">
    <source>
        <dbReference type="Proteomes" id="UP001583177"/>
    </source>
</evidence>
<accession>A0ABR3XFQ9</accession>
<dbReference type="EMBL" id="JAWRVE010000022">
    <property type="protein sequence ID" value="KAL1874459.1"/>
    <property type="molecule type" value="Genomic_DNA"/>
</dbReference>
<feature type="region of interest" description="Disordered" evidence="1">
    <location>
        <begin position="248"/>
        <end position="303"/>
    </location>
</feature>
<feature type="region of interest" description="Disordered" evidence="1">
    <location>
        <begin position="1"/>
        <end position="49"/>
    </location>
</feature>